<dbReference type="OrthoDB" id="418142at2759"/>
<dbReference type="Pfam" id="PF12640">
    <property type="entry name" value="UPF0489"/>
    <property type="match status" value="1"/>
</dbReference>
<comment type="caution">
    <text evidence="2">The sequence shown here is derived from an EMBL/GenBank/DDBJ whole genome shotgun (WGS) entry which is preliminary data.</text>
</comment>
<organism evidence="2 3">
    <name type="scientific">Araneus ventricosus</name>
    <name type="common">Orbweaver spider</name>
    <name type="synonym">Epeira ventricosa</name>
    <dbReference type="NCBI Taxonomy" id="182803"/>
    <lineage>
        <taxon>Eukaryota</taxon>
        <taxon>Metazoa</taxon>
        <taxon>Ecdysozoa</taxon>
        <taxon>Arthropoda</taxon>
        <taxon>Chelicerata</taxon>
        <taxon>Arachnida</taxon>
        <taxon>Araneae</taxon>
        <taxon>Araneomorphae</taxon>
        <taxon>Entelegynae</taxon>
        <taxon>Araneoidea</taxon>
        <taxon>Araneidae</taxon>
        <taxon>Araneus</taxon>
    </lineage>
</organism>
<keyword evidence="3" id="KW-1185">Reference proteome</keyword>
<accession>A0A4Y2BE40</accession>
<evidence type="ECO:0000256" key="1">
    <source>
        <dbReference type="ARBA" id="ARBA00007099"/>
    </source>
</evidence>
<protein>
    <submittedName>
        <fullName evidence="2">Uncharacterized protein</fullName>
    </submittedName>
</protein>
<dbReference type="AlphaFoldDB" id="A0A4Y2BE40"/>
<evidence type="ECO:0000313" key="3">
    <source>
        <dbReference type="Proteomes" id="UP000499080"/>
    </source>
</evidence>
<dbReference type="Proteomes" id="UP000499080">
    <property type="component" value="Unassembled WGS sequence"/>
</dbReference>
<name>A0A4Y2BE40_ARAVE</name>
<dbReference type="PANTHER" id="PTHR13225">
    <property type="entry name" value="MISEXPRESSION SUPPRESSOR OF RAS 6"/>
    <property type="match status" value="1"/>
</dbReference>
<dbReference type="PANTHER" id="PTHR13225:SF3">
    <property type="entry name" value="UPF0489 PROTEIN C5ORF22"/>
    <property type="match status" value="1"/>
</dbReference>
<comment type="similarity">
    <text evidence="1">Belongs to the UPF0489 family.</text>
</comment>
<reference evidence="2 3" key="1">
    <citation type="journal article" date="2019" name="Sci. Rep.">
        <title>Orb-weaving spider Araneus ventricosus genome elucidates the spidroin gene catalogue.</title>
        <authorList>
            <person name="Kono N."/>
            <person name="Nakamura H."/>
            <person name="Ohtoshi R."/>
            <person name="Moran D.A.P."/>
            <person name="Shinohara A."/>
            <person name="Yoshida Y."/>
            <person name="Fujiwara M."/>
            <person name="Mori M."/>
            <person name="Tomita M."/>
            <person name="Arakawa K."/>
        </authorList>
    </citation>
    <scope>NUCLEOTIDE SEQUENCE [LARGE SCALE GENOMIC DNA]</scope>
</reference>
<evidence type="ECO:0000313" key="2">
    <source>
        <dbReference type="EMBL" id="GBL89789.1"/>
    </source>
</evidence>
<sequence>MNLAVYARPSGVKTTPELTYTRVSCTQSYFVSELSWCPEGDLKGARDVELQVCTLGSPLEVEKGSQVTPSAGEHGEGSSSKIPCALSEEVKKKMDTCPYVLDIDLDFFSTRNPFYSIFNEKQFDILRKLYHYEHPKELTDEYNEILDEIIRKRSVKNEAGGLRRAGDSLGERQNRKIKSCHVTF</sequence>
<dbReference type="EMBL" id="BGPR01000067">
    <property type="protein sequence ID" value="GBL89789.1"/>
    <property type="molecule type" value="Genomic_DNA"/>
</dbReference>
<gene>
    <name evidence="2" type="ORF">AVEN_179575_1</name>
</gene>
<dbReference type="InterPro" id="IPR024131">
    <property type="entry name" value="UPF0489"/>
</dbReference>
<proteinExistence type="inferred from homology"/>